<dbReference type="RefSeq" id="WP_176267075.1">
    <property type="nucleotide sequence ID" value="NZ_JABWGV010000002.1"/>
</dbReference>
<keyword evidence="3" id="KW-1185">Reference proteome</keyword>
<reference evidence="2 3" key="1">
    <citation type="submission" date="2020-06" db="EMBL/GenBank/DDBJ databases">
        <title>Altererythrobacter sp. HHU K3-1.</title>
        <authorList>
            <person name="Zhang D."/>
            <person name="Xue H."/>
        </authorList>
    </citation>
    <scope>NUCLEOTIDE SEQUENCE [LARGE SCALE GENOMIC DNA]</scope>
    <source>
        <strain evidence="2 3">HHU K3-1</strain>
    </source>
</reference>
<dbReference type="InterPro" id="IPR013785">
    <property type="entry name" value="Aldolase_TIM"/>
</dbReference>
<organism evidence="2 3">
    <name type="scientific">Qipengyuania atrilutea</name>
    <dbReference type="NCBI Taxonomy" id="2744473"/>
    <lineage>
        <taxon>Bacteria</taxon>
        <taxon>Pseudomonadati</taxon>
        <taxon>Pseudomonadota</taxon>
        <taxon>Alphaproteobacteria</taxon>
        <taxon>Sphingomonadales</taxon>
        <taxon>Erythrobacteraceae</taxon>
        <taxon>Qipengyuania</taxon>
    </lineage>
</organism>
<dbReference type="EMBL" id="JABWGV010000002">
    <property type="protein sequence ID" value="NVD44776.1"/>
    <property type="molecule type" value="Genomic_DNA"/>
</dbReference>
<evidence type="ECO:0000313" key="3">
    <source>
        <dbReference type="Proteomes" id="UP000561438"/>
    </source>
</evidence>
<dbReference type="AlphaFoldDB" id="A0A850H266"/>
<accession>A0A850H266</accession>
<comment type="caution">
    <text evidence="2">The sequence shown here is derived from an EMBL/GenBank/DDBJ whole genome shotgun (WGS) entry which is preliminary data.</text>
</comment>
<proteinExistence type="predicted"/>
<evidence type="ECO:0000313" key="2">
    <source>
        <dbReference type="EMBL" id="NVD44776.1"/>
    </source>
</evidence>
<dbReference type="InterPro" id="IPR036206">
    <property type="entry name" value="ThiamineP_synth_sf"/>
</dbReference>
<name>A0A850H266_9SPHN</name>
<gene>
    <name evidence="2" type="ORF">HUV48_07045</name>
</gene>
<dbReference type="Pfam" id="PF02581">
    <property type="entry name" value="TMP-TENI"/>
    <property type="match status" value="1"/>
</dbReference>
<dbReference type="CDD" id="cd00564">
    <property type="entry name" value="TMP_TenI"/>
    <property type="match status" value="1"/>
</dbReference>
<dbReference type="Proteomes" id="UP000561438">
    <property type="component" value="Unassembled WGS sequence"/>
</dbReference>
<feature type="domain" description="Thiamine phosphate synthase/TenI" evidence="1">
    <location>
        <begin position="102"/>
        <end position="170"/>
    </location>
</feature>
<protein>
    <submittedName>
        <fullName evidence="2">Thiamine phosphate synthase</fullName>
    </submittedName>
</protein>
<dbReference type="SUPFAM" id="SSF51391">
    <property type="entry name" value="Thiamin phosphate synthase"/>
    <property type="match status" value="1"/>
</dbReference>
<sequence length="185" mass="19929">MSCQTLPQLWLLSDARNDTVLERALSELPRGSGFVFRHHHLMDEAWVKRLKELLEIAERKEFSTLVPAGRVKCAQMHLNGVQGCIAGIYGPPDTPQAGNLPLFATAHDVTEIVAANLAGAKAVFLSPVFPSCSHPGAPSLGPERFRELAAKAEMPVIALGGMTAEKARALCWPRWAAIGGLSPIT</sequence>
<dbReference type="InterPro" id="IPR022998">
    <property type="entry name" value="ThiamineP_synth_TenI"/>
</dbReference>
<dbReference type="GO" id="GO:0009228">
    <property type="term" value="P:thiamine biosynthetic process"/>
    <property type="evidence" value="ECO:0007669"/>
    <property type="project" value="UniProtKB-KW"/>
</dbReference>
<evidence type="ECO:0000259" key="1">
    <source>
        <dbReference type="Pfam" id="PF02581"/>
    </source>
</evidence>
<dbReference type="Gene3D" id="3.20.20.70">
    <property type="entry name" value="Aldolase class I"/>
    <property type="match status" value="1"/>
</dbReference>